<dbReference type="InterPro" id="IPR026008">
    <property type="entry name" value="Uridine_kinase"/>
</dbReference>
<dbReference type="PANTHER" id="PTHR10285">
    <property type="entry name" value="URIDINE KINASE"/>
    <property type="match status" value="1"/>
</dbReference>
<dbReference type="UniPathway" id="UPA00574">
    <property type="reaction ID" value="UER00637"/>
</dbReference>
<dbReference type="GO" id="GO:0043771">
    <property type="term" value="F:cytidine kinase activity"/>
    <property type="evidence" value="ECO:0007669"/>
    <property type="project" value="RHEA"/>
</dbReference>
<keyword evidence="8 16" id="KW-0808">Transferase</keyword>
<dbReference type="InterPro" id="IPR000764">
    <property type="entry name" value="Uridine_kinase-like"/>
</dbReference>
<comment type="subcellular location">
    <subcellularLocation>
        <location evidence="1 16 17">Cytoplasm</location>
    </subcellularLocation>
</comment>
<reference evidence="19 20" key="1">
    <citation type="submission" date="2017-11" db="EMBL/GenBank/DDBJ databases">
        <title>Evolution of Phototrophy in the Chloroflexi Phylum Driven by Horizontal Gene Transfer.</title>
        <authorList>
            <person name="Ward L.M."/>
            <person name="Hemp J."/>
            <person name="Shih P.M."/>
            <person name="Mcglynn S.E."/>
            <person name="Fischer W."/>
        </authorList>
    </citation>
    <scope>NUCLEOTIDE SEQUENCE [LARGE SCALE GENOMIC DNA]</scope>
    <source>
        <strain evidence="19">JP3_13</strain>
    </source>
</reference>
<dbReference type="Proteomes" id="UP000229681">
    <property type="component" value="Unassembled WGS sequence"/>
</dbReference>
<comment type="catalytic activity">
    <reaction evidence="15 16 17">
        <text>uridine + ATP = UMP + ADP + H(+)</text>
        <dbReference type="Rhea" id="RHEA:16825"/>
        <dbReference type="ChEBI" id="CHEBI:15378"/>
        <dbReference type="ChEBI" id="CHEBI:16704"/>
        <dbReference type="ChEBI" id="CHEBI:30616"/>
        <dbReference type="ChEBI" id="CHEBI:57865"/>
        <dbReference type="ChEBI" id="CHEBI:456216"/>
        <dbReference type="EC" id="2.7.1.48"/>
    </reaction>
</comment>
<evidence type="ECO:0000256" key="8">
    <source>
        <dbReference type="ARBA" id="ARBA00022679"/>
    </source>
</evidence>
<comment type="pathway">
    <text evidence="3 16 17">Pyrimidine metabolism; CTP biosynthesis via salvage pathway; CTP from cytidine: step 1/3.</text>
</comment>
<dbReference type="HAMAP" id="MF_00551">
    <property type="entry name" value="Uridine_kinase"/>
    <property type="match status" value="1"/>
</dbReference>
<evidence type="ECO:0000256" key="4">
    <source>
        <dbReference type="ARBA" id="ARBA00005408"/>
    </source>
</evidence>
<evidence type="ECO:0000256" key="17">
    <source>
        <dbReference type="RuleBase" id="RU003825"/>
    </source>
</evidence>
<gene>
    <name evidence="16" type="primary">udk</name>
    <name evidence="19" type="ORF">CUN49_03190</name>
</gene>
<dbReference type="InterPro" id="IPR006083">
    <property type="entry name" value="PRK/URK"/>
</dbReference>
<evidence type="ECO:0000256" key="14">
    <source>
        <dbReference type="ARBA" id="ARBA00047436"/>
    </source>
</evidence>
<evidence type="ECO:0000313" key="19">
    <source>
        <dbReference type="EMBL" id="PJF36887.1"/>
    </source>
</evidence>
<comment type="caution">
    <text evidence="19">The sequence shown here is derived from an EMBL/GenBank/DDBJ whole genome shotgun (WGS) entry which is preliminary data.</text>
</comment>
<dbReference type="PRINTS" id="PR00988">
    <property type="entry name" value="URIDINKINASE"/>
</dbReference>
<dbReference type="GO" id="GO:0044206">
    <property type="term" value="P:UMP salvage"/>
    <property type="evidence" value="ECO:0007669"/>
    <property type="project" value="UniProtKB-UniRule"/>
</dbReference>
<comment type="catalytic activity">
    <reaction evidence="14 17">
        <text>cytidine + ATP = CMP + ADP + H(+)</text>
        <dbReference type="Rhea" id="RHEA:24674"/>
        <dbReference type="ChEBI" id="CHEBI:15378"/>
        <dbReference type="ChEBI" id="CHEBI:17562"/>
        <dbReference type="ChEBI" id="CHEBI:30616"/>
        <dbReference type="ChEBI" id="CHEBI:60377"/>
        <dbReference type="ChEBI" id="CHEBI:456216"/>
        <dbReference type="EC" id="2.7.1.48"/>
    </reaction>
</comment>
<evidence type="ECO:0000256" key="7">
    <source>
        <dbReference type="ARBA" id="ARBA00022490"/>
    </source>
</evidence>
<dbReference type="AlphaFoldDB" id="A0A2M8PH62"/>
<organism evidence="19 20">
    <name type="scientific">Candidatus Thermofonsia Clade 1 bacterium</name>
    <dbReference type="NCBI Taxonomy" id="2364210"/>
    <lineage>
        <taxon>Bacteria</taxon>
        <taxon>Bacillati</taxon>
        <taxon>Chloroflexota</taxon>
        <taxon>Candidatus Thermofontia</taxon>
        <taxon>Candidatus Thermofonsia Clade 1</taxon>
    </lineage>
</organism>
<dbReference type="UniPathway" id="UPA00579">
    <property type="reaction ID" value="UER00640"/>
</dbReference>
<evidence type="ECO:0000256" key="3">
    <source>
        <dbReference type="ARBA" id="ARBA00004784"/>
    </source>
</evidence>
<dbReference type="GO" id="GO:0005524">
    <property type="term" value="F:ATP binding"/>
    <property type="evidence" value="ECO:0007669"/>
    <property type="project" value="UniProtKB-UniRule"/>
</dbReference>
<dbReference type="NCBIfam" id="NF004018">
    <property type="entry name" value="PRK05480.1"/>
    <property type="match status" value="1"/>
</dbReference>
<keyword evidence="11 16" id="KW-0067">ATP-binding</keyword>
<dbReference type="InterPro" id="IPR027417">
    <property type="entry name" value="P-loop_NTPase"/>
</dbReference>
<evidence type="ECO:0000256" key="16">
    <source>
        <dbReference type="HAMAP-Rule" id="MF_00551"/>
    </source>
</evidence>
<evidence type="ECO:0000256" key="6">
    <source>
        <dbReference type="ARBA" id="ARBA00021478"/>
    </source>
</evidence>
<evidence type="ECO:0000256" key="9">
    <source>
        <dbReference type="ARBA" id="ARBA00022741"/>
    </source>
</evidence>
<dbReference type="EMBL" id="PGTM01000026">
    <property type="protein sequence ID" value="PJF36887.1"/>
    <property type="molecule type" value="Genomic_DNA"/>
</dbReference>
<evidence type="ECO:0000256" key="10">
    <source>
        <dbReference type="ARBA" id="ARBA00022777"/>
    </source>
</evidence>
<evidence type="ECO:0000256" key="1">
    <source>
        <dbReference type="ARBA" id="ARBA00004496"/>
    </source>
</evidence>
<evidence type="ECO:0000259" key="18">
    <source>
        <dbReference type="Pfam" id="PF00485"/>
    </source>
</evidence>
<name>A0A2M8PH62_9CHLR</name>
<comment type="similarity">
    <text evidence="4 16 17">Belongs to the uridine kinase family.</text>
</comment>
<accession>A0A2M8PH62</accession>
<dbReference type="CDD" id="cd02023">
    <property type="entry name" value="UMPK"/>
    <property type="match status" value="1"/>
</dbReference>
<sequence>MNSESAASEQRRAVVIGVAGGSGSGKTTVAQRLLHNIGEAQITYLPHDAYYRDLDAIPRIGGEIVNFDHPEALETSLLIQHLAQLRRGQPVQAPIYDFSTHSRSPQTRTIYPAPIILVEGILIFADPELRAQFDLRLFVDADADIRFIRRLERDVNERGRTVESVVHQYLASVRPMHLEFVEPSKRYADVIIPEGGYNDVAIDLVSDHIKRLLESIRAQPA</sequence>
<evidence type="ECO:0000313" key="20">
    <source>
        <dbReference type="Proteomes" id="UP000229681"/>
    </source>
</evidence>
<evidence type="ECO:0000256" key="11">
    <source>
        <dbReference type="ARBA" id="ARBA00022840"/>
    </source>
</evidence>
<dbReference type="GO" id="GO:0004849">
    <property type="term" value="F:uridine kinase activity"/>
    <property type="evidence" value="ECO:0007669"/>
    <property type="project" value="UniProtKB-UniRule"/>
</dbReference>
<evidence type="ECO:0000256" key="13">
    <source>
        <dbReference type="ARBA" id="ARBA00031452"/>
    </source>
</evidence>
<evidence type="ECO:0000256" key="5">
    <source>
        <dbReference type="ARBA" id="ARBA00012137"/>
    </source>
</evidence>
<dbReference type="GO" id="GO:0044211">
    <property type="term" value="P:CTP salvage"/>
    <property type="evidence" value="ECO:0007669"/>
    <property type="project" value="UniProtKB-UniRule"/>
</dbReference>
<feature type="binding site" evidence="16">
    <location>
        <begin position="20"/>
        <end position="27"/>
    </location>
    <ligand>
        <name>ATP</name>
        <dbReference type="ChEBI" id="CHEBI:30616"/>
    </ligand>
</feature>
<dbReference type="EC" id="2.7.1.48" evidence="5 16"/>
<keyword evidence="9 16" id="KW-0547">Nucleotide-binding</keyword>
<protein>
    <recommendedName>
        <fullName evidence="6 16">Uridine kinase</fullName>
        <ecNumber evidence="5 16">2.7.1.48</ecNumber>
    </recommendedName>
    <alternativeName>
        <fullName evidence="12 16">Cytidine monophosphokinase</fullName>
    </alternativeName>
    <alternativeName>
        <fullName evidence="13 16">Uridine monophosphokinase</fullName>
    </alternativeName>
</protein>
<dbReference type="Gene3D" id="3.40.50.300">
    <property type="entry name" value="P-loop containing nucleotide triphosphate hydrolases"/>
    <property type="match status" value="1"/>
</dbReference>
<comment type="pathway">
    <text evidence="2 16 17">Pyrimidine metabolism; UMP biosynthesis via salvage pathway; UMP from uridine: step 1/1.</text>
</comment>
<evidence type="ECO:0000256" key="15">
    <source>
        <dbReference type="ARBA" id="ARBA00048909"/>
    </source>
</evidence>
<evidence type="ECO:0000256" key="2">
    <source>
        <dbReference type="ARBA" id="ARBA00004690"/>
    </source>
</evidence>
<dbReference type="NCBIfam" id="TIGR00235">
    <property type="entry name" value="udk"/>
    <property type="match status" value="1"/>
</dbReference>
<keyword evidence="7 16" id="KW-0963">Cytoplasm</keyword>
<dbReference type="GO" id="GO:0005737">
    <property type="term" value="C:cytoplasm"/>
    <property type="evidence" value="ECO:0007669"/>
    <property type="project" value="UniProtKB-SubCell"/>
</dbReference>
<feature type="domain" description="Phosphoribulokinase/uridine kinase" evidence="18">
    <location>
        <begin position="15"/>
        <end position="201"/>
    </location>
</feature>
<dbReference type="Pfam" id="PF00485">
    <property type="entry name" value="PRK"/>
    <property type="match status" value="1"/>
</dbReference>
<proteinExistence type="inferred from homology"/>
<evidence type="ECO:0000256" key="12">
    <source>
        <dbReference type="ARBA" id="ARBA00030641"/>
    </source>
</evidence>
<dbReference type="SUPFAM" id="SSF52540">
    <property type="entry name" value="P-loop containing nucleoside triphosphate hydrolases"/>
    <property type="match status" value="1"/>
</dbReference>
<keyword evidence="10 16" id="KW-0418">Kinase</keyword>